<dbReference type="KEGG" id="vsy:K08M4_06810"/>
<accession>A0AA34TMH8</accession>
<dbReference type="EMBL" id="CP017916">
    <property type="protein sequence ID" value="ARP37464.1"/>
    <property type="molecule type" value="Genomic_DNA"/>
</dbReference>
<name>A0AA34TMH8_9VIBR</name>
<proteinExistence type="predicted"/>
<dbReference type="AlphaFoldDB" id="A0AA34TMH8"/>
<dbReference type="Proteomes" id="UP000194136">
    <property type="component" value="Chromosome 1"/>
</dbReference>
<sequence>MIQINCFNYNYELYGIDLWLILTGKVLTLTY</sequence>
<evidence type="ECO:0000313" key="1">
    <source>
        <dbReference type="EMBL" id="ARP37464.1"/>
    </source>
</evidence>
<reference evidence="1 2" key="1">
    <citation type="submission" date="2016-10" db="EMBL/GenBank/DDBJ databases">
        <title>The High Quality Genome of Vibrio splendidus K08M4.</title>
        <authorList>
            <person name="Wendling C."/>
            <person name="Chibani C.M."/>
            <person name="Hertel R."/>
            <person name="Sproer C."/>
            <person name="Bunk B."/>
            <person name="Overmann J."/>
            <person name="Roth O."/>
            <person name="Liesegang H."/>
        </authorList>
    </citation>
    <scope>NUCLEOTIDE SEQUENCE [LARGE SCALE GENOMIC DNA]</scope>
    <source>
        <strain evidence="1 2">K08M4</strain>
    </source>
</reference>
<organism evidence="1 2">
    <name type="scientific">Vibrio syngnathi</name>
    <dbReference type="NCBI Taxonomy" id="3034029"/>
    <lineage>
        <taxon>Bacteria</taxon>
        <taxon>Pseudomonadati</taxon>
        <taxon>Pseudomonadota</taxon>
        <taxon>Gammaproteobacteria</taxon>
        <taxon>Vibrionales</taxon>
        <taxon>Vibrionaceae</taxon>
        <taxon>Vibrio</taxon>
    </lineage>
</organism>
<keyword evidence="2" id="KW-1185">Reference proteome</keyword>
<gene>
    <name evidence="1" type="ORF">K08M4_06810</name>
</gene>
<evidence type="ECO:0000313" key="2">
    <source>
        <dbReference type="Proteomes" id="UP000194136"/>
    </source>
</evidence>
<protein>
    <submittedName>
        <fullName evidence="1">Uncharacterized protein</fullName>
    </submittedName>
</protein>